<dbReference type="Pfam" id="PF09084">
    <property type="entry name" value="NMT1"/>
    <property type="match status" value="1"/>
</dbReference>
<gene>
    <name evidence="4" type="ORF">E1286_22190</name>
</gene>
<feature type="compositionally biased region" description="Basic residues" evidence="2">
    <location>
        <begin position="94"/>
        <end position="106"/>
    </location>
</feature>
<evidence type="ECO:0000259" key="3">
    <source>
        <dbReference type="SMART" id="SM00062"/>
    </source>
</evidence>
<accession>A0A4R4YP31</accession>
<keyword evidence="5" id="KW-1185">Reference proteome</keyword>
<dbReference type="SMART" id="SM00062">
    <property type="entry name" value="PBPb"/>
    <property type="match status" value="1"/>
</dbReference>
<comment type="similarity">
    <text evidence="1">Belongs to the bacterial solute-binding protein SsuA/TauA family.</text>
</comment>
<name>A0A4R4YP31_9ACTN</name>
<dbReference type="OrthoDB" id="8892982at2"/>
<dbReference type="AlphaFoldDB" id="A0A4R4YP31"/>
<dbReference type="EMBL" id="SMKQ01000068">
    <property type="protein sequence ID" value="TDD46034.1"/>
    <property type="molecule type" value="Genomic_DNA"/>
</dbReference>
<dbReference type="Proteomes" id="UP000295302">
    <property type="component" value="Unassembled WGS sequence"/>
</dbReference>
<protein>
    <submittedName>
        <fullName evidence="4">ABC transporter substrate-binding protein</fullName>
    </submittedName>
</protein>
<feature type="compositionally biased region" description="Basic residues" evidence="2">
    <location>
        <begin position="1"/>
        <end position="18"/>
    </location>
</feature>
<dbReference type="InterPro" id="IPR001638">
    <property type="entry name" value="Solute-binding_3/MltF_N"/>
</dbReference>
<feature type="compositionally biased region" description="Basic residues" evidence="2">
    <location>
        <begin position="25"/>
        <end position="37"/>
    </location>
</feature>
<organism evidence="4 5">
    <name type="scientific">Nonomuraea terrae</name>
    <dbReference type="NCBI Taxonomy" id="2530383"/>
    <lineage>
        <taxon>Bacteria</taxon>
        <taxon>Bacillati</taxon>
        <taxon>Actinomycetota</taxon>
        <taxon>Actinomycetes</taxon>
        <taxon>Streptosporangiales</taxon>
        <taxon>Streptosporangiaceae</taxon>
        <taxon>Nonomuraea</taxon>
    </lineage>
</organism>
<dbReference type="Gene3D" id="3.40.190.10">
    <property type="entry name" value="Periplasmic binding protein-like II"/>
    <property type="match status" value="2"/>
</dbReference>
<evidence type="ECO:0000313" key="4">
    <source>
        <dbReference type="EMBL" id="TDD46034.1"/>
    </source>
</evidence>
<dbReference type="InterPro" id="IPR015168">
    <property type="entry name" value="SsuA/THI5"/>
</dbReference>
<sequence length="462" mass="49295">MAATGRGRRQGGAVRRHVPLVQRARPGRPHGGRRRAHGPAEAHPHPARRHDRPAAAQGARRRAAAGREPAGHRRLAEPGRGGDRRLQREALLLLRRRRPHRTRPPGRRLPAGDAVLDPDTARRPHALEIHHTRNGIVLTSFSRVLTACVAAAALLSACSSAGATERAPRQVTVQAPERDTITVGFVPSAEAAPLFLARSEGYFEEEGLTVKPLAIVGGGAAIPAMLAGRLDLAQADYVAAFLARSRDLPIDVTGEMHRAAPGAYGLVVPARSPIRKVAQLKEKKVAVNVLVGTAQLTIDATLRGHGLSSEALVLRETPFPDMTAVLKEGTADAAWLPEPFLSAGLKSGALRLLADPMTGPAAGLPTAGWMTSATWRTANPRTLAAFQRALAKAQRLAAADRKKVASILPTYIRVPASAAARAALGAYPARTDTRRLQRVADLMLDLKYLRERLDVKTFAAAG</sequence>
<proteinExistence type="inferred from homology"/>
<reference evidence="4 5" key="1">
    <citation type="submission" date="2019-03" db="EMBL/GenBank/DDBJ databases">
        <title>Draft genome sequences of novel Actinobacteria.</title>
        <authorList>
            <person name="Sahin N."/>
            <person name="Ay H."/>
            <person name="Saygin H."/>
        </authorList>
    </citation>
    <scope>NUCLEOTIDE SEQUENCE [LARGE SCALE GENOMIC DNA]</scope>
    <source>
        <strain evidence="4 5">CH32</strain>
    </source>
</reference>
<feature type="domain" description="Solute-binding protein family 3/N-terminal" evidence="3">
    <location>
        <begin position="180"/>
        <end position="415"/>
    </location>
</feature>
<evidence type="ECO:0000256" key="1">
    <source>
        <dbReference type="ARBA" id="ARBA00010742"/>
    </source>
</evidence>
<dbReference type="SUPFAM" id="SSF53850">
    <property type="entry name" value="Periplasmic binding protein-like II"/>
    <property type="match status" value="1"/>
</dbReference>
<feature type="compositionally biased region" description="Basic and acidic residues" evidence="2">
    <location>
        <begin position="69"/>
        <end position="88"/>
    </location>
</feature>
<comment type="caution">
    <text evidence="4">The sequence shown here is derived from an EMBL/GenBank/DDBJ whole genome shotgun (WGS) entry which is preliminary data.</text>
</comment>
<feature type="region of interest" description="Disordered" evidence="2">
    <location>
        <begin position="1"/>
        <end position="118"/>
    </location>
</feature>
<evidence type="ECO:0000313" key="5">
    <source>
        <dbReference type="Proteomes" id="UP000295302"/>
    </source>
</evidence>
<evidence type="ECO:0000256" key="2">
    <source>
        <dbReference type="SAM" id="MobiDB-lite"/>
    </source>
</evidence>
<dbReference type="PANTHER" id="PTHR30024">
    <property type="entry name" value="ALIPHATIC SULFONATES-BINDING PROTEIN-RELATED"/>
    <property type="match status" value="1"/>
</dbReference>